<feature type="compositionally biased region" description="Acidic residues" evidence="1">
    <location>
        <begin position="143"/>
        <end position="161"/>
    </location>
</feature>
<dbReference type="Pfam" id="PF08315">
    <property type="entry name" value="cwf18"/>
    <property type="match status" value="1"/>
</dbReference>
<dbReference type="EMBL" id="BRYA01000289">
    <property type="protein sequence ID" value="GMI46246.1"/>
    <property type="molecule type" value="Genomic_DNA"/>
</dbReference>
<evidence type="ECO:0000256" key="1">
    <source>
        <dbReference type="SAM" id="MobiDB-lite"/>
    </source>
</evidence>
<evidence type="ECO:0008006" key="4">
    <source>
        <dbReference type="Google" id="ProtNLM"/>
    </source>
</evidence>
<proteinExistence type="predicted"/>
<protein>
    <recommendedName>
        <fullName evidence="4">Coiled-coil domain-containing protein 12</fullName>
    </recommendedName>
</protein>
<dbReference type="PANTHER" id="PTHR31551">
    <property type="entry name" value="PRE-MRNA-SPLICING FACTOR CWF18"/>
    <property type="match status" value="1"/>
</dbReference>
<gene>
    <name evidence="2" type="ORF">TrCOL_g289</name>
</gene>
<comment type="caution">
    <text evidence="2">The sequence shown here is derived from an EMBL/GenBank/DDBJ whole genome shotgun (WGS) entry which is preliminary data.</text>
</comment>
<dbReference type="AlphaFoldDB" id="A0A9W7GI07"/>
<name>A0A9W7GI07_9STRA</name>
<reference evidence="3" key="1">
    <citation type="journal article" date="2023" name="Commun. Biol.">
        <title>Genome analysis of Parmales, the sister group of diatoms, reveals the evolutionary specialization of diatoms from phago-mixotrophs to photoautotrophs.</title>
        <authorList>
            <person name="Ban H."/>
            <person name="Sato S."/>
            <person name="Yoshikawa S."/>
            <person name="Yamada K."/>
            <person name="Nakamura Y."/>
            <person name="Ichinomiya M."/>
            <person name="Sato N."/>
            <person name="Blanc-Mathieu R."/>
            <person name="Endo H."/>
            <person name="Kuwata A."/>
            <person name="Ogata H."/>
        </authorList>
    </citation>
    <scope>NUCLEOTIDE SEQUENCE [LARGE SCALE GENOMIC DNA]</scope>
</reference>
<dbReference type="PANTHER" id="PTHR31551:SF1">
    <property type="entry name" value="COILED-COIL DOMAIN-CONTAINING PROTEIN 12"/>
    <property type="match status" value="1"/>
</dbReference>
<organism evidence="2 3">
    <name type="scientific">Triparma columacea</name>
    <dbReference type="NCBI Taxonomy" id="722753"/>
    <lineage>
        <taxon>Eukaryota</taxon>
        <taxon>Sar</taxon>
        <taxon>Stramenopiles</taxon>
        <taxon>Ochrophyta</taxon>
        <taxon>Bolidophyceae</taxon>
        <taxon>Parmales</taxon>
        <taxon>Triparmaceae</taxon>
        <taxon>Triparma</taxon>
    </lineage>
</organism>
<feature type="compositionally biased region" description="Basic residues" evidence="1">
    <location>
        <begin position="7"/>
        <end position="17"/>
    </location>
</feature>
<feature type="region of interest" description="Disordered" evidence="1">
    <location>
        <begin position="138"/>
        <end position="161"/>
    </location>
</feature>
<keyword evidence="3" id="KW-1185">Reference proteome</keyword>
<evidence type="ECO:0000313" key="2">
    <source>
        <dbReference type="EMBL" id="GMI46246.1"/>
    </source>
</evidence>
<dbReference type="Proteomes" id="UP001165065">
    <property type="component" value="Unassembled WGS sequence"/>
</dbReference>
<sequence length="161" mass="18087">MSDRAARLKALRAKAGKAKVTSEATDPKNQGLKLRNYTPSDENLGRGDVDENDESSPASKRQKKEETEVDKEEVEPKSAIDQALEEAKKAQLEMRGPGEEIAGLAPKKINWDLKRDAQGRLDKLEKRTQKAIIGLLKERLEREAEEEGESDEEDEEDEDLD</sequence>
<evidence type="ECO:0000313" key="3">
    <source>
        <dbReference type="Proteomes" id="UP001165065"/>
    </source>
</evidence>
<dbReference type="GO" id="GO:0005684">
    <property type="term" value="C:U2-type spliceosomal complex"/>
    <property type="evidence" value="ECO:0007669"/>
    <property type="project" value="TreeGrafter"/>
</dbReference>
<dbReference type="OrthoDB" id="10261348at2759"/>
<accession>A0A9W7GI07</accession>
<dbReference type="InterPro" id="IPR013169">
    <property type="entry name" value="mRNA_splic_Cwf18-like"/>
</dbReference>
<dbReference type="GO" id="GO:0071014">
    <property type="term" value="C:post-mRNA release spliceosomal complex"/>
    <property type="evidence" value="ECO:0007669"/>
    <property type="project" value="TreeGrafter"/>
</dbReference>
<feature type="region of interest" description="Disordered" evidence="1">
    <location>
        <begin position="1"/>
        <end position="80"/>
    </location>
</feature>